<comment type="caution">
    <text evidence="2">The sequence shown here is derived from an EMBL/GenBank/DDBJ whole genome shotgun (WGS) entry which is preliminary data.</text>
</comment>
<feature type="compositionally biased region" description="Basic residues" evidence="1">
    <location>
        <begin position="1"/>
        <end position="15"/>
    </location>
</feature>
<dbReference type="EMBL" id="ASHM01048119">
    <property type="protein sequence ID" value="PNX85160.1"/>
    <property type="molecule type" value="Genomic_DNA"/>
</dbReference>
<proteinExistence type="predicted"/>
<gene>
    <name evidence="2" type="ORF">L195_g041227</name>
</gene>
<name>A0A2K3M320_TRIPR</name>
<evidence type="ECO:0000313" key="2">
    <source>
        <dbReference type="EMBL" id="PNX85160.1"/>
    </source>
</evidence>
<evidence type="ECO:0000256" key="1">
    <source>
        <dbReference type="SAM" id="MobiDB-lite"/>
    </source>
</evidence>
<feature type="compositionally biased region" description="Polar residues" evidence="1">
    <location>
        <begin position="19"/>
        <end position="33"/>
    </location>
</feature>
<organism evidence="2 3">
    <name type="scientific">Trifolium pratense</name>
    <name type="common">Red clover</name>
    <dbReference type="NCBI Taxonomy" id="57577"/>
    <lineage>
        <taxon>Eukaryota</taxon>
        <taxon>Viridiplantae</taxon>
        <taxon>Streptophyta</taxon>
        <taxon>Embryophyta</taxon>
        <taxon>Tracheophyta</taxon>
        <taxon>Spermatophyta</taxon>
        <taxon>Magnoliopsida</taxon>
        <taxon>eudicotyledons</taxon>
        <taxon>Gunneridae</taxon>
        <taxon>Pentapetalae</taxon>
        <taxon>rosids</taxon>
        <taxon>fabids</taxon>
        <taxon>Fabales</taxon>
        <taxon>Fabaceae</taxon>
        <taxon>Papilionoideae</taxon>
        <taxon>50 kb inversion clade</taxon>
        <taxon>NPAAA clade</taxon>
        <taxon>Hologalegina</taxon>
        <taxon>IRL clade</taxon>
        <taxon>Trifolieae</taxon>
        <taxon>Trifolium</taxon>
    </lineage>
</organism>
<reference evidence="2 3" key="2">
    <citation type="journal article" date="2017" name="Front. Plant Sci.">
        <title>Gene Classification and Mining of Molecular Markers Useful in Red Clover (Trifolium pratense) Breeding.</title>
        <authorList>
            <person name="Istvanek J."/>
            <person name="Dluhosova J."/>
            <person name="Dluhos P."/>
            <person name="Patkova L."/>
            <person name="Nedelnik J."/>
            <person name="Repkova J."/>
        </authorList>
    </citation>
    <scope>NUCLEOTIDE SEQUENCE [LARGE SCALE GENOMIC DNA]</scope>
    <source>
        <strain evidence="3">cv. Tatra</strain>
        <tissue evidence="2">Young leaves</tissue>
    </source>
</reference>
<dbReference type="AlphaFoldDB" id="A0A2K3M320"/>
<feature type="non-terminal residue" evidence="2">
    <location>
        <position position="40"/>
    </location>
</feature>
<protein>
    <submittedName>
        <fullName evidence="2">Uncharacterized protein</fullName>
    </submittedName>
</protein>
<evidence type="ECO:0000313" key="3">
    <source>
        <dbReference type="Proteomes" id="UP000236291"/>
    </source>
</evidence>
<dbReference type="Proteomes" id="UP000236291">
    <property type="component" value="Unassembled WGS sequence"/>
</dbReference>
<accession>A0A2K3M320</accession>
<feature type="region of interest" description="Disordered" evidence="1">
    <location>
        <begin position="1"/>
        <end position="40"/>
    </location>
</feature>
<sequence>MGIGKKGVRQTRSIKRGWSQLSSASPMGSTPHSNAMLCSK</sequence>
<reference evidence="2 3" key="1">
    <citation type="journal article" date="2014" name="Am. J. Bot.">
        <title>Genome assembly and annotation for red clover (Trifolium pratense; Fabaceae).</title>
        <authorList>
            <person name="Istvanek J."/>
            <person name="Jaros M."/>
            <person name="Krenek A."/>
            <person name="Repkova J."/>
        </authorList>
    </citation>
    <scope>NUCLEOTIDE SEQUENCE [LARGE SCALE GENOMIC DNA]</scope>
    <source>
        <strain evidence="3">cv. Tatra</strain>
        <tissue evidence="2">Young leaves</tissue>
    </source>
</reference>